<evidence type="ECO:0008006" key="4">
    <source>
        <dbReference type="Google" id="ProtNLM"/>
    </source>
</evidence>
<organism evidence="2 3">
    <name type="scientific">Francisella halioticida</name>
    <dbReference type="NCBI Taxonomy" id="549298"/>
    <lineage>
        <taxon>Bacteria</taxon>
        <taxon>Pseudomonadati</taxon>
        <taxon>Pseudomonadota</taxon>
        <taxon>Gammaproteobacteria</taxon>
        <taxon>Thiotrichales</taxon>
        <taxon>Francisellaceae</taxon>
        <taxon>Francisella</taxon>
    </lineage>
</organism>
<sequence length="270" mass="32229">MLLYKLILRVKNKIFVAGLFCSFFPLLKLVMLLIALSLSYHLIRGEEILCCISPFLIILFTLYCFVTENESSRKISYKNFSIRFFVYLINILKEPFIVRLFLYLLVCGTINGLTQQYLLQYVSFSNRTFLNSFFFFQEILYIVFFLLIILISVYVNKNKFDFIFSCSSSVLFVNIIFILVFKNVFFFRGLLVANIIWYYTFLFFYLLVKYINKHRYHKFNMVLTLGFIASLSGLIFSEWINIGWFVNRYIMLLLILCIVIFVHIKVRAFK</sequence>
<keyword evidence="1" id="KW-0812">Transmembrane</keyword>
<evidence type="ECO:0000313" key="3">
    <source>
        <dbReference type="Proteomes" id="UP000249910"/>
    </source>
</evidence>
<feature type="transmembrane region" description="Helical" evidence="1">
    <location>
        <begin position="219"/>
        <end position="240"/>
    </location>
</feature>
<evidence type="ECO:0000313" key="2">
    <source>
        <dbReference type="EMBL" id="ASG68495.1"/>
    </source>
</evidence>
<feature type="transmembrane region" description="Helical" evidence="1">
    <location>
        <begin position="246"/>
        <end position="264"/>
    </location>
</feature>
<feature type="transmembrane region" description="Helical" evidence="1">
    <location>
        <begin position="14"/>
        <end position="40"/>
    </location>
</feature>
<dbReference type="Proteomes" id="UP000249910">
    <property type="component" value="Chromosome"/>
</dbReference>
<dbReference type="EMBL" id="CP022132">
    <property type="protein sequence ID" value="ASG68495.1"/>
    <property type="molecule type" value="Genomic_DNA"/>
</dbReference>
<feature type="transmembrane region" description="Helical" evidence="1">
    <location>
        <begin position="87"/>
        <end position="113"/>
    </location>
</feature>
<name>A0ABN5AY83_9GAMM</name>
<evidence type="ECO:0000256" key="1">
    <source>
        <dbReference type="SAM" id="Phobius"/>
    </source>
</evidence>
<feature type="transmembrane region" description="Helical" evidence="1">
    <location>
        <begin position="187"/>
        <end position="207"/>
    </location>
</feature>
<protein>
    <recommendedName>
        <fullName evidence="4">Polysaccharide biosynthesis protein</fullName>
    </recommendedName>
</protein>
<feature type="transmembrane region" description="Helical" evidence="1">
    <location>
        <begin position="133"/>
        <end position="155"/>
    </location>
</feature>
<gene>
    <name evidence="2" type="ORF">CDV26_08925</name>
</gene>
<feature type="transmembrane region" description="Helical" evidence="1">
    <location>
        <begin position="162"/>
        <end position="181"/>
    </location>
</feature>
<accession>A0ABN5AY83</accession>
<keyword evidence="1" id="KW-1133">Transmembrane helix</keyword>
<reference evidence="2 3" key="1">
    <citation type="submission" date="2017-06" db="EMBL/GenBank/DDBJ databases">
        <title>Complete genome of Francisella halioticida.</title>
        <authorList>
            <person name="Sjodin A."/>
        </authorList>
    </citation>
    <scope>NUCLEOTIDE SEQUENCE [LARGE SCALE GENOMIC DNA]</scope>
    <source>
        <strain evidence="2 3">DSM 23729</strain>
    </source>
</reference>
<feature type="transmembrane region" description="Helical" evidence="1">
    <location>
        <begin position="46"/>
        <end position="66"/>
    </location>
</feature>
<keyword evidence="3" id="KW-1185">Reference proteome</keyword>
<keyword evidence="1" id="KW-0472">Membrane</keyword>
<proteinExistence type="predicted"/>